<feature type="region of interest" description="Disordered" evidence="1">
    <location>
        <begin position="152"/>
        <end position="178"/>
    </location>
</feature>
<reference evidence="4" key="1">
    <citation type="submission" date="2019-04" db="EMBL/GenBank/DDBJ databases">
        <title>Nocardioides xinjiangensis sp. nov.</title>
        <authorList>
            <person name="Liu S."/>
        </authorList>
    </citation>
    <scope>NUCLEOTIDE SEQUENCE [LARGE SCALE GENOMIC DNA]</scope>
    <source>
        <strain evidence="4">18</strain>
    </source>
</reference>
<accession>A0A4S8QEC2</accession>
<feature type="domain" description="Toxin YqcG C-terminal" evidence="2">
    <location>
        <begin position="104"/>
        <end position="173"/>
    </location>
</feature>
<dbReference type="InterPro" id="IPR026835">
    <property type="entry name" value="YqcG_C"/>
</dbReference>
<protein>
    <recommendedName>
        <fullName evidence="2">Toxin YqcG C-terminal domain-containing protein</fullName>
    </recommendedName>
</protein>
<reference evidence="3 4" key="2">
    <citation type="submission" date="2019-05" db="EMBL/GenBank/DDBJ databases">
        <title>Glycomyces buryatensis sp. nov.</title>
        <authorList>
            <person name="Nikitina E."/>
        </authorList>
    </citation>
    <scope>NUCLEOTIDE SEQUENCE [LARGE SCALE GENOMIC DNA]</scope>
    <source>
        <strain evidence="3 4">18</strain>
    </source>
</reference>
<feature type="compositionally biased region" description="Basic and acidic residues" evidence="1">
    <location>
        <begin position="52"/>
        <end position="62"/>
    </location>
</feature>
<proteinExistence type="predicted"/>
<dbReference type="Pfam" id="PF14410">
    <property type="entry name" value="GH-E"/>
    <property type="match status" value="1"/>
</dbReference>
<feature type="region of interest" description="Disordered" evidence="1">
    <location>
        <begin position="1"/>
        <end position="110"/>
    </location>
</feature>
<dbReference type="Proteomes" id="UP000308760">
    <property type="component" value="Unassembled WGS sequence"/>
</dbReference>
<evidence type="ECO:0000313" key="4">
    <source>
        <dbReference type="Proteomes" id="UP000308760"/>
    </source>
</evidence>
<dbReference type="RefSeq" id="WP_136533098.1">
    <property type="nucleotide sequence ID" value="NZ_STGY01000009.1"/>
</dbReference>
<comment type="caution">
    <text evidence="3">The sequence shown here is derived from an EMBL/GenBank/DDBJ whole genome shotgun (WGS) entry which is preliminary data.</text>
</comment>
<feature type="compositionally biased region" description="Basic and acidic residues" evidence="1">
    <location>
        <begin position="91"/>
        <end position="110"/>
    </location>
</feature>
<dbReference type="AlphaFoldDB" id="A0A4S8QEC2"/>
<feature type="compositionally biased region" description="Basic and acidic residues" evidence="1">
    <location>
        <begin position="19"/>
        <end position="36"/>
    </location>
</feature>
<keyword evidence="4" id="KW-1185">Reference proteome</keyword>
<evidence type="ECO:0000256" key="1">
    <source>
        <dbReference type="SAM" id="MobiDB-lite"/>
    </source>
</evidence>
<dbReference type="OrthoDB" id="2086631at2"/>
<sequence>MTRPPLPTLNGKGTGPAIDRLDADAVRRVFDQKDPQTGRIPTSKLPKGWGYRTDKSVHDEKGYPVSDPNIDRSKPSVAEDPYQRPGLNGSTRDEIWANADRDDNGDVKDPLTDEVIEEGSNWQAGHEYGYEFRKHRAVAEELGIERQEFVDDYNNPEHYRPETKATNESHKGEAPDHINHWYDYYKNKRSGG</sequence>
<organism evidence="3 4">
    <name type="scientific">Glycomyces buryatensis</name>
    <dbReference type="NCBI Taxonomy" id="2570927"/>
    <lineage>
        <taxon>Bacteria</taxon>
        <taxon>Bacillati</taxon>
        <taxon>Actinomycetota</taxon>
        <taxon>Actinomycetes</taxon>
        <taxon>Glycomycetales</taxon>
        <taxon>Glycomycetaceae</taxon>
        <taxon>Glycomyces</taxon>
    </lineage>
</organism>
<evidence type="ECO:0000313" key="3">
    <source>
        <dbReference type="EMBL" id="THV42967.1"/>
    </source>
</evidence>
<gene>
    <name evidence="3" type="ORF">FAB82_03165</name>
</gene>
<evidence type="ECO:0000259" key="2">
    <source>
        <dbReference type="Pfam" id="PF14410"/>
    </source>
</evidence>
<dbReference type="EMBL" id="STGY01000009">
    <property type="protein sequence ID" value="THV42967.1"/>
    <property type="molecule type" value="Genomic_DNA"/>
</dbReference>
<name>A0A4S8QEC2_9ACTN</name>